<keyword evidence="6 7" id="KW-0472">Membrane</keyword>
<dbReference type="RefSeq" id="WP_129226765.1">
    <property type="nucleotide sequence ID" value="NZ_SDOZ01000003.1"/>
</dbReference>
<keyword evidence="3" id="KW-1003">Cell membrane</keyword>
<dbReference type="GO" id="GO:0005886">
    <property type="term" value="C:plasma membrane"/>
    <property type="evidence" value="ECO:0007669"/>
    <property type="project" value="UniProtKB-SubCell"/>
</dbReference>
<sequence length="291" mass="32458">MQESAVEFNKPVHHGKIKQIVCQTILHIIILFTLFLILYPLVLLIIKSFKDVTQDQNYPFTLTFPLYFSNYRTAWLNIADYIGNSFIITLLQTAGTLLVAALTAFAFVRFSFPCKNIIFMAILSLIMIPGTLTLVSQYILINDLGLINSFFGVILPGVAGSIPMNLFLLRSFFGGVNAELFDAAKIDGASDLRTFWSIMLPLSLPIMMTVAMTTFMGAWNEYIWTRLVLLDDTMHTIAIRVVSFTESYFKMTGGYGAPFAAYIISAVPLIVVFALASKQFIKGLTSGAFKM</sequence>
<accession>A0A4Q2K8M4</accession>
<feature type="transmembrane region" description="Helical" evidence="7">
    <location>
        <begin position="255"/>
        <end position="276"/>
    </location>
</feature>
<feature type="transmembrane region" description="Helical" evidence="7">
    <location>
        <begin position="146"/>
        <end position="173"/>
    </location>
</feature>
<reference evidence="9 10" key="1">
    <citation type="journal article" date="2019" name="Gut">
        <title>Antibiotics-induced monodominance of a novel gut bacterial order.</title>
        <authorList>
            <person name="Hildebrand F."/>
            <person name="Moitinho-Silva L."/>
            <person name="Blasche S."/>
            <person name="Jahn M.T."/>
            <person name="Gossmann T.I."/>
            <person name="Heuerta-Cepas J."/>
            <person name="Hercog R."/>
            <person name="Luetge M."/>
            <person name="Bahram M."/>
            <person name="Pryszlak A."/>
            <person name="Alves R.J."/>
            <person name="Waszak S.M."/>
            <person name="Zhu A."/>
            <person name="Ye L."/>
            <person name="Costea P.I."/>
            <person name="Aalvink S."/>
            <person name="Belzer C."/>
            <person name="Forslund S.K."/>
            <person name="Sunagawa S."/>
            <person name="Hentschel U."/>
            <person name="Merten C."/>
            <person name="Patil K.R."/>
            <person name="Benes V."/>
            <person name="Bork P."/>
        </authorList>
    </citation>
    <scope>NUCLEOTIDE SEQUENCE [LARGE SCALE GENOMIC DNA]</scope>
    <source>
        <strain evidence="9 10">HDS1380</strain>
    </source>
</reference>
<evidence type="ECO:0000313" key="10">
    <source>
        <dbReference type="Proteomes" id="UP000291269"/>
    </source>
</evidence>
<evidence type="ECO:0000256" key="3">
    <source>
        <dbReference type="ARBA" id="ARBA00022475"/>
    </source>
</evidence>
<organism evidence="9 10">
    <name type="scientific">Candidatus Borkfalkia ceftriaxoniphila</name>
    <dbReference type="NCBI Taxonomy" id="2508949"/>
    <lineage>
        <taxon>Bacteria</taxon>
        <taxon>Bacillati</taxon>
        <taxon>Bacillota</taxon>
        <taxon>Clostridia</taxon>
        <taxon>Christensenellales</taxon>
        <taxon>Christensenellaceae</taxon>
        <taxon>Candidatus Borkfalkia</taxon>
    </lineage>
</organism>
<keyword evidence="5 7" id="KW-1133">Transmembrane helix</keyword>
<feature type="transmembrane region" description="Helical" evidence="7">
    <location>
        <begin position="117"/>
        <end position="140"/>
    </location>
</feature>
<dbReference type="OrthoDB" id="42677at2"/>
<evidence type="ECO:0000256" key="6">
    <source>
        <dbReference type="ARBA" id="ARBA00023136"/>
    </source>
</evidence>
<keyword evidence="4 7" id="KW-0812">Transmembrane</keyword>
<evidence type="ECO:0000256" key="2">
    <source>
        <dbReference type="ARBA" id="ARBA00022448"/>
    </source>
</evidence>
<evidence type="ECO:0000256" key="7">
    <source>
        <dbReference type="RuleBase" id="RU363032"/>
    </source>
</evidence>
<dbReference type="PANTHER" id="PTHR43744:SF8">
    <property type="entry name" value="SN-GLYCEROL-3-PHOSPHATE TRANSPORT SYSTEM PERMEASE PROTEIN UGPE"/>
    <property type="match status" value="1"/>
</dbReference>
<keyword evidence="2 7" id="KW-0813">Transport</keyword>
<proteinExistence type="inferred from homology"/>
<dbReference type="InterPro" id="IPR000515">
    <property type="entry name" value="MetI-like"/>
</dbReference>
<dbReference type="AlphaFoldDB" id="A0A4Q2K8M4"/>
<evidence type="ECO:0000256" key="4">
    <source>
        <dbReference type="ARBA" id="ARBA00022692"/>
    </source>
</evidence>
<gene>
    <name evidence="9" type="ORF">ESZ91_09840</name>
</gene>
<protein>
    <submittedName>
        <fullName evidence="9">Carbohydrate ABC transporter permease</fullName>
    </submittedName>
</protein>
<feature type="transmembrane region" description="Helical" evidence="7">
    <location>
        <begin position="20"/>
        <end position="46"/>
    </location>
</feature>
<dbReference type="Gene3D" id="1.10.3720.10">
    <property type="entry name" value="MetI-like"/>
    <property type="match status" value="1"/>
</dbReference>
<feature type="domain" description="ABC transmembrane type-1" evidence="8">
    <location>
        <begin position="82"/>
        <end position="276"/>
    </location>
</feature>
<dbReference type="EMBL" id="SDOZ01000003">
    <property type="protein sequence ID" value="RXZ58343.1"/>
    <property type="molecule type" value="Genomic_DNA"/>
</dbReference>
<name>A0A4Q2K8M4_9FIRM</name>
<dbReference type="GO" id="GO:0055085">
    <property type="term" value="P:transmembrane transport"/>
    <property type="evidence" value="ECO:0007669"/>
    <property type="project" value="InterPro"/>
</dbReference>
<evidence type="ECO:0000256" key="5">
    <source>
        <dbReference type="ARBA" id="ARBA00022989"/>
    </source>
</evidence>
<feature type="transmembrane region" description="Helical" evidence="7">
    <location>
        <begin position="194"/>
        <end position="219"/>
    </location>
</feature>
<dbReference type="PANTHER" id="PTHR43744">
    <property type="entry name" value="ABC TRANSPORTER PERMEASE PROTEIN MG189-RELATED-RELATED"/>
    <property type="match status" value="1"/>
</dbReference>
<dbReference type="CDD" id="cd06261">
    <property type="entry name" value="TM_PBP2"/>
    <property type="match status" value="1"/>
</dbReference>
<evidence type="ECO:0000259" key="8">
    <source>
        <dbReference type="PROSITE" id="PS50928"/>
    </source>
</evidence>
<comment type="caution">
    <text evidence="9">The sequence shown here is derived from an EMBL/GenBank/DDBJ whole genome shotgun (WGS) entry which is preliminary data.</text>
</comment>
<dbReference type="InterPro" id="IPR035906">
    <property type="entry name" value="MetI-like_sf"/>
</dbReference>
<feature type="transmembrane region" description="Helical" evidence="7">
    <location>
        <begin position="86"/>
        <end position="110"/>
    </location>
</feature>
<evidence type="ECO:0000256" key="1">
    <source>
        <dbReference type="ARBA" id="ARBA00004651"/>
    </source>
</evidence>
<keyword evidence="10" id="KW-1185">Reference proteome</keyword>
<dbReference type="Proteomes" id="UP000291269">
    <property type="component" value="Unassembled WGS sequence"/>
</dbReference>
<dbReference type="SUPFAM" id="SSF161098">
    <property type="entry name" value="MetI-like"/>
    <property type="match status" value="1"/>
</dbReference>
<dbReference type="PROSITE" id="PS50928">
    <property type="entry name" value="ABC_TM1"/>
    <property type="match status" value="1"/>
</dbReference>
<comment type="similarity">
    <text evidence="7">Belongs to the binding-protein-dependent transport system permease family.</text>
</comment>
<evidence type="ECO:0000313" key="9">
    <source>
        <dbReference type="EMBL" id="RXZ58343.1"/>
    </source>
</evidence>
<comment type="subcellular location">
    <subcellularLocation>
        <location evidence="1 7">Cell membrane</location>
        <topology evidence="1 7">Multi-pass membrane protein</topology>
    </subcellularLocation>
</comment>
<dbReference type="Pfam" id="PF00528">
    <property type="entry name" value="BPD_transp_1"/>
    <property type="match status" value="1"/>
</dbReference>